<dbReference type="EMBL" id="RYVC01000005">
    <property type="protein sequence ID" value="RYQ47620.1"/>
    <property type="molecule type" value="Genomic_DNA"/>
</dbReference>
<gene>
    <name evidence="2" type="ORF">PG1780B_0397</name>
</gene>
<evidence type="ECO:0000313" key="2">
    <source>
        <dbReference type="EMBL" id="RYQ47620.1"/>
    </source>
</evidence>
<evidence type="ECO:0000313" key="3">
    <source>
        <dbReference type="Proteomes" id="UP000292933"/>
    </source>
</evidence>
<sequence length="555" mass="60850">MPISLSADAIFSNGAAFTYPWTRSRPVAVAVSAGRIIAVGEPQQVERFRRDDTADIDLEGGVVLPGFQDSHVHPLNAGLMLDSCWLLNTFGKDETIDAVAGYARRHPERAWIQGWGWKQEDFGPQGPTRDLLDHLVPDKPVYLTRADGHAAVVNTAALQAASIGETDADPAGGRYERFDDGTLTGLLHEDAMKAVQRVIPPKSREELVAGLEVGQRHLLSLGITGWQDASFEREQLLAYRGLEESGRLLGHVNGALRWHPGDGFDQIEHFNDVRQRFSSSHITLDTVKVMVDGVIEGSQSAALNEPYLDPVTGAPTSNYGRPFYSADRLVEIVDELTAQGFQLHFHVIGDRAVHMALDAVQTAFARHGNPGNHPVFSHIQLVDEEDIPRFAELGAIASMQPFWAARDSTQENMTIPYIGTQRAAREYPLHALAKAHARLAGGSDWMISSAYPIDGIHVAVNRNQYDWTSSGRAVDEPHPEPLYIHNAISLAEGLTAYTYGTATANNRQHITGRLAPGYRADLVVLDRDPFDGPIEEIGAAKVRATYIAGKEVYRA</sequence>
<dbReference type="AlphaFoldDB" id="A0A8B3RQ01"/>
<dbReference type="SUPFAM" id="SSF51556">
    <property type="entry name" value="Metallo-dependent hydrolases"/>
    <property type="match status" value="1"/>
</dbReference>
<dbReference type="SUPFAM" id="SSF51338">
    <property type="entry name" value="Composite domain of metallo-dependent hydrolases"/>
    <property type="match status" value="1"/>
</dbReference>
<keyword evidence="2" id="KW-0378">Hydrolase</keyword>
<dbReference type="CDD" id="cd01300">
    <property type="entry name" value="YtcJ_like"/>
    <property type="match status" value="1"/>
</dbReference>
<feature type="domain" description="Amidohydrolase 3" evidence="1">
    <location>
        <begin position="56"/>
        <end position="553"/>
    </location>
</feature>
<dbReference type="Gene3D" id="3.20.20.140">
    <property type="entry name" value="Metal-dependent hydrolases"/>
    <property type="match status" value="1"/>
</dbReference>
<dbReference type="Gene3D" id="2.30.40.10">
    <property type="entry name" value="Urease, subunit C, domain 1"/>
    <property type="match status" value="1"/>
</dbReference>
<protein>
    <submittedName>
        <fullName evidence="2">Amidohydrolase</fullName>
    </submittedName>
</protein>
<dbReference type="InterPro" id="IPR011059">
    <property type="entry name" value="Metal-dep_hydrolase_composite"/>
</dbReference>
<dbReference type="PANTHER" id="PTHR22642">
    <property type="entry name" value="IMIDAZOLONEPROPIONASE"/>
    <property type="match status" value="1"/>
</dbReference>
<dbReference type="PANTHER" id="PTHR22642:SF2">
    <property type="entry name" value="PROTEIN LONG AFTER FAR-RED 3"/>
    <property type="match status" value="1"/>
</dbReference>
<evidence type="ECO:0000259" key="1">
    <source>
        <dbReference type="Pfam" id="PF07969"/>
    </source>
</evidence>
<dbReference type="InterPro" id="IPR033932">
    <property type="entry name" value="YtcJ-like"/>
</dbReference>
<dbReference type="Proteomes" id="UP000292933">
    <property type="component" value="Unassembled WGS sequence"/>
</dbReference>
<comment type="caution">
    <text evidence="2">The sequence shown here is derived from an EMBL/GenBank/DDBJ whole genome shotgun (WGS) entry which is preliminary data.</text>
</comment>
<dbReference type="GO" id="GO:0016810">
    <property type="term" value="F:hydrolase activity, acting on carbon-nitrogen (but not peptide) bonds"/>
    <property type="evidence" value="ECO:0007669"/>
    <property type="project" value="InterPro"/>
</dbReference>
<dbReference type="InterPro" id="IPR032466">
    <property type="entry name" value="Metal_Hydrolase"/>
</dbReference>
<organism evidence="2 3">
    <name type="scientific">Bifidobacterium pseudolongum subsp. globosum</name>
    <dbReference type="NCBI Taxonomy" id="1690"/>
    <lineage>
        <taxon>Bacteria</taxon>
        <taxon>Bacillati</taxon>
        <taxon>Actinomycetota</taxon>
        <taxon>Actinomycetes</taxon>
        <taxon>Bifidobacteriales</taxon>
        <taxon>Bifidobacteriaceae</taxon>
        <taxon>Bifidobacterium</taxon>
    </lineage>
</organism>
<dbReference type="Pfam" id="PF07969">
    <property type="entry name" value="Amidohydro_3"/>
    <property type="match status" value="1"/>
</dbReference>
<dbReference type="InterPro" id="IPR013108">
    <property type="entry name" value="Amidohydro_3"/>
</dbReference>
<name>A0A8B3RQ01_9BIFI</name>
<proteinExistence type="predicted"/>
<reference evidence="2 3" key="1">
    <citation type="submission" date="2018-12" db="EMBL/GenBank/DDBJ databases">
        <title>Unveiling genomic diversity among members of the Bifidobacterium pseudolongum species, a widely distributed gut commensal of the animal kingdom.</title>
        <authorList>
            <person name="Lugli G.A."/>
            <person name="Duranti S."/>
            <person name="Albert K."/>
            <person name="Mancabelli L."/>
            <person name="Napoli S."/>
            <person name="Viappiani A."/>
            <person name="Anzalone R."/>
            <person name="Longhi G."/>
            <person name="Milani C."/>
            <person name="Turroni F."/>
            <person name="Alessandri G."/>
            <person name="Sela D.A."/>
            <person name="Van Sinderen D."/>
            <person name="Ventura M."/>
        </authorList>
    </citation>
    <scope>NUCLEOTIDE SEQUENCE [LARGE SCALE GENOMIC DNA]</scope>
    <source>
        <strain evidence="2 3">1780B</strain>
    </source>
</reference>
<dbReference type="RefSeq" id="WP_129869082.1">
    <property type="nucleotide sequence ID" value="NZ_RYVB01000006.1"/>
</dbReference>
<accession>A0A8B3RQ01</accession>
<dbReference type="Gene3D" id="3.10.310.70">
    <property type="match status" value="1"/>
</dbReference>